<proteinExistence type="predicted"/>
<organism evidence="1 2">
    <name type="scientific">Ureibacillus chungkukjangi</name>
    <dbReference type="NCBI Taxonomy" id="1202712"/>
    <lineage>
        <taxon>Bacteria</taxon>
        <taxon>Bacillati</taxon>
        <taxon>Bacillota</taxon>
        <taxon>Bacilli</taxon>
        <taxon>Bacillales</taxon>
        <taxon>Caryophanaceae</taxon>
        <taxon>Ureibacillus</taxon>
    </lineage>
</organism>
<sequence>MSKEYTEIQVIQLCLERGIPNAEKKLNSFNRRGYLDNSDSVESLKKDLLTMYKTCELKKNELGKILGGKKRRYIVGEELEQKVSKKDNRKNNGANFSDFIPIIGDLILSFLERRPMDFIDTTDGEKFVITNSRLGQELNLIDVEAISHSDVLELIGENIQGQVMKYPQNITMNLHSFIRDRNRNLMHSALSFLNKNGFIDRSFRYMIYDKSGGNEISEEMYEMLKNQQKTTIDDYNRTTDKNYTVQSVSKIRYKPEQLKQEHEIEFLSYMDLHFPSVLTKANVIRVLMKGKKHLAIDYRKAYVDSLLTNAKKELSNDFENLKQETDETKRYFNLILIGLLKKLEYPLPKWTHEYIAKAQKLMGFGENKIEGDINIKPIEPLEVSDDEELDFFGEY</sequence>
<dbReference type="EMBL" id="QJTJ01000043">
    <property type="protein sequence ID" value="PYF02328.1"/>
    <property type="molecule type" value="Genomic_DNA"/>
</dbReference>
<protein>
    <submittedName>
        <fullName evidence="1">Uncharacterized protein</fullName>
    </submittedName>
</protein>
<comment type="caution">
    <text evidence="1">The sequence shown here is derived from an EMBL/GenBank/DDBJ whole genome shotgun (WGS) entry which is preliminary data.</text>
</comment>
<reference evidence="1 2" key="1">
    <citation type="submission" date="2018-06" db="EMBL/GenBank/DDBJ databases">
        <title>Genomic Encyclopedia of Archaeal and Bacterial Type Strains, Phase II (KMG-II): from individual species to whole genera.</title>
        <authorList>
            <person name="Goeker M."/>
        </authorList>
    </citation>
    <scope>NUCLEOTIDE SEQUENCE [LARGE SCALE GENOMIC DNA]</scope>
    <source>
        <strain evidence="1 2">KACC 16626</strain>
    </source>
</reference>
<gene>
    <name evidence="1" type="ORF">BJ095_1435</name>
</gene>
<keyword evidence="2" id="KW-1185">Reference proteome</keyword>
<evidence type="ECO:0000313" key="2">
    <source>
        <dbReference type="Proteomes" id="UP000247416"/>
    </source>
</evidence>
<dbReference type="AlphaFoldDB" id="A0A318TGQ7"/>
<evidence type="ECO:0000313" key="1">
    <source>
        <dbReference type="EMBL" id="PYF02328.1"/>
    </source>
</evidence>
<dbReference type="RefSeq" id="WP_107937454.1">
    <property type="nucleotide sequence ID" value="NZ_PYWJ01000043.1"/>
</dbReference>
<dbReference type="Proteomes" id="UP000247416">
    <property type="component" value="Unassembled WGS sequence"/>
</dbReference>
<accession>A0A318TGQ7</accession>
<dbReference type="OrthoDB" id="2991077at2"/>
<name>A0A318TGQ7_9BACL</name>